<feature type="domain" description="AAA+ ATPase" evidence="8">
    <location>
        <begin position="33"/>
        <end position="245"/>
    </location>
</feature>
<keyword evidence="6" id="KW-0406">Ion transport</keyword>
<dbReference type="EMBL" id="JAUBDI010000014">
    <property type="protein sequence ID" value="MDW0114225.1"/>
    <property type="molecule type" value="Genomic_DNA"/>
</dbReference>
<keyword evidence="10" id="KW-1185">Reference proteome</keyword>
<comment type="subcellular location">
    <subcellularLocation>
        <location evidence="1">Cell membrane</location>
        <topology evidence="1">Peripheral membrane protein</topology>
    </subcellularLocation>
</comment>
<dbReference type="InterPro" id="IPR003593">
    <property type="entry name" value="AAA+_ATPase"/>
</dbReference>
<evidence type="ECO:0000256" key="2">
    <source>
        <dbReference type="ARBA" id="ARBA00022448"/>
    </source>
</evidence>
<dbReference type="PANTHER" id="PTHR42771:SF2">
    <property type="entry name" value="IRON(3+)-HYDROXAMATE IMPORT ATP-BINDING PROTEIN FHUC"/>
    <property type="match status" value="1"/>
</dbReference>
<reference evidence="9 10" key="1">
    <citation type="submission" date="2023-06" db="EMBL/GenBank/DDBJ databases">
        <title>Sporosarcina sp. nov., isolated from Korean traditional fermented seafood 'Jeotgal'.</title>
        <authorList>
            <person name="Yang A.I."/>
            <person name="Shin N.-R."/>
        </authorList>
    </citation>
    <scope>NUCLEOTIDE SEQUENCE [LARGE SCALE GENOMIC DNA]</scope>
    <source>
        <strain evidence="9 10">KCTC13119</strain>
    </source>
</reference>
<dbReference type="InterPro" id="IPR027417">
    <property type="entry name" value="P-loop_NTPase"/>
</dbReference>
<dbReference type="SUPFAM" id="SSF52540">
    <property type="entry name" value="P-loop containing nucleoside triphosphate hydrolases"/>
    <property type="match status" value="1"/>
</dbReference>
<dbReference type="InterPro" id="IPR038729">
    <property type="entry name" value="Rad50/SbcC_AAA"/>
</dbReference>
<dbReference type="InterPro" id="IPR003959">
    <property type="entry name" value="ATPase_AAA_core"/>
</dbReference>
<dbReference type="Pfam" id="PF13304">
    <property type="entry name" value="AAA_21"/>
    <property type="match status" value="1"/>
</dbReference>
<evidence type="ECO:0000256" key="1">
    <source>
        <dbReference type="ARBA" id="ARBA00004202"/>
    </source>
</evidence>
<dbReference type="Proteomes" id="UP001282284">
    <property type="component" value="Unassembled WGS sequence"/>
</dbReference>
<dbReference type="SMART" id="SM00382">
    <property type="entry name" value="AAA"/>
    <property type="match status" value="1"/>
</dbReference>
<keyword evidence="2" id="KW-0813">Transport</keyword>
<evidence type="ECO:0000256" key="5">
    <source>
        <dbReference type="ARBA" id="ARBA00023004"/>
    </source>
</evidence>
<protein>
    <submittedName>
        <fullName evidence="9">AAA family ATPase</fullName>
    </submittedName>
</protein>
<evidence type="ECO:0000313" key="9">
    <source>
        <dbReference type="EMBL" id="MDW0114225.1"/>
    </source>
</evidence>
<evidence type="ECO:0000313" key="10">
    <source>
        <dbReference type="Proteomes" id="UP001282284"/>
    </source>
</evidence>
<evidence type="ECO:0000256" key="4">
    <source>
        <dbReference type="ARBA" id="ARBA00022496"/>
    </source>
</evidence>
<dbReference type="Gene3D" id="3.40.50.300">
    <property type="entry name" value="P-loop containing nucleotide triphosphate hydrolases"/>
    <property type="match status" value="2"/>
</dbReference>
<keyword evidence="5" id="KW-0408">Iron</keyword>
<evidence type="ECO:0000256" key="3">
    <source>
        <dbReference type="ARBA" id="ARBA00022475"/>
    </source>
</evidence>
<comment type="caution">
    <text evidence="9">The sequence shown here is derived from an EMBL/GenBank/DDBJ whole genome shotgun (WGS) entry which is preliminary data.</text>
</comment>
<dbReference type="InterPro" id="IPR051535">
    <property type="entry name" value="Siderophore_ABC-ATPase"/>
</dbReference>
<gene>
    <name evidence="9" type="ORF">QT711_13595</name>
</gene>
<evidence type="ECO:0000259" key="8">
    <source>
        <dbReference type="SMART" id="SM00382"/>
    </source>
</evidence>
<organism evidence="9 10">
    <name type="scientific">Sporosarcina saromensis</name>
    <dbReference type="NCBI Taxonomy" id="359365"/>
    <lineage>
        <taxon>Bacteria</taxon>
        <taxon>Bacillati</taxon>
        <taxon>Bacillota</taxon>
        <taxon>Bacilli</taxon>
        <taxon>Bacillales</taxon>
        <taxon>Caryophanaceae</taxon>
        <taxon>Sporosarcina</taxon>
    </lineage>
</organism>
<proteinExistence type="predicted"/>
<evidence type="ECO:0000256" key="7">
    <source>
        <dbReference type="ARBA" id="ARBA00023136"/>
    </source>
</evidence>
<evidence type="ECO:0000256" key="6">
    <source>
        <dbReference type="ARBA" id="ARBA00023065"/>
    </source>
</evidence>
<accession>A0ABU4GB78</accession>
<keyword evidence="3" id="KW-1003">Cell membrane</keyword>
<dbReference type="RefSeq" id="WP_317945108.1">
    <property type="nucleotide sequence ID" value="NZ_JAUBDI010000014.1"/>
</dbReference>
<name>A0ABU4GB78_9BACL</name>
<keyword evidence="7" id="KW-0472">Membrane</keyword>
<keyword evidence="4" id="KW-0410">Iron transport</keyword>
<sequence>MSVREIKRKYTTMDDRYPFNLDIVRRFDGLAFSAPVTIIVGDNGCGKTTLLEGIAAAAGSILISGEHMEKDHSLSPAFELAEDLKIIWSLKSNNGFFFRAADFITYTRSIATMREDARAKIEEIKQRDPYSLEVLPYAKTYHELRSLYGEGLEKRSHGESFFDLFQARFRPGGFYILDEPEAPLSPQNQLTLLAMIHEMTKEGAQFLIATHSPIMMAYPYADLYEVQNGVLEPAIFDELSHVQITRDFLHTPDRYLRHLFN</sequence>
<dbReference type="PANTHER" id="PTHR42771">
    <property type="entry name" value="IRON(3+)-HYDROXAMATE IMPORT ATP-BINDING PROTEIN FHUC"/>
    <property type="match status" value="1"/>
</dbReference>
<dbReference type="Pfam" id="PF13476">
    <property type="entry name" value="AAA_23"/>
    <property type="match status" value="1"/>
</dbReference>